<evidence type="ECO:0000256" key="7">
    <source>
        <dbReference type="ARBA" id="ARBA00022723"/>
    </source>
</evidence>
<reference evidence="13 14" key="1">
    <citation type="submission" date="2018-06" db="EMBL/GenBank/DDBJ databases">
        <authorList>
            <consortium name="Pathogen Informatics"/>
            <person name="Doyle S."/>
        </authorList>
    </citation>
    <scope>NUCLEOTIDE SEQUENCE [LARGE SCALE GENOMIC DNA]</scope>
    <source>
        <strain evidence="13 14">NCTC11819</strain>
    </source>
</reference>
<feature type="transmembrane region" description="Helical" evidence="12">
    <location>
        <begin position="429"/>
        <end position="451"/>
    </location>
</feature>
<keyword evidence="11 12" id="KW-0472">Membrane</keyword>
<dbReference type="GO" id="GO:0005886">
    <property type="term" value="C:plasma membrane"/>
    <property type="evidence" value="ECO:0007669"/>
    <property type="project" value="UniProtKB-SubCell"/>
</dbReference>
<keyword evidence="7 12" id="KW-0479">Metal-binding</keyword>
<proteinExistence type="inferred from homology"/>
<keyword evidence="6 12" id="KW-0812">Transmembrane</keyword>
<feature type="transmembrane region" description="Helical" evidence="12">
    <location>
        <begin position="191"/>
        <end position="218"/>
    </location>
</feature>
<organism evidence="13 14">
    <name type="scientific">Mobiluncus mulieris</name>
    <dbReference type="NCBI Taxonomy" id="2052"/>
    <lineage>
        <taxon>Bacteria</taxon>
        <taxon>Bacillati</taxon>
        <taxon>Actinomycetota</taxon>
        <taxon>Actinomycetes</taxon>
        <taxon>Actinomycetales</taxon>
        <taxon>Actinomycetaceae</taxon>
        <taxon>Mobiluncus</taxon>
    </lineage>
</organism>
<dbReference type="PIRSF" id="PIRSF006446">
    <property type="entry name" value="Cyt_quinol_oxidase_1"/>
    <property type="match status" value="1"/>
</dbReference>
<dbReference type="GO" id="GO:0070069">
    <property type="term" value="C:cytochrome complex"/>
    <property type="evidence" value="ECO:0007669"/>
    <property type="project" value="UniProtKB-UniRule"/>
</dbReference>
<dbReference type="Pfam" id="PF01654">
    <property type="entry name" value="Cyt_bd_oxida_I"/>
    <property type="match status" value="1"/>
</dbReference>
<evidence type="ECO:0000256" key="6">
    <source>
        <dbReference type="ARBA" id="ARBA00022692"/>
    </source>
</evidence>
<accession>A0A8G2HVZ9</accession>
<feature type="transmembrane region" description="Helical" evidence="12">
    <location>
        <begin position="99"/>
        <end position="123"/>
    </location>
</feature>
<keyword evidence="4 12" id="KW-1003">Cell membrane</keyword>
<gene>
    <name evidence="13" type="primary">appC</name>
    <name evidence="13" type="ORF">NCTC11819_01895</name>
</gene>
<dbReference type="GO" id="GO:0046872">
    <property type="term" value="F:metal ion binding"/>
    <property type="evidence" value="ECO:0007669"/>
    <property type="project" value="UniProtKB-UniRule"/>
</dbReference>
<feature type="transmembrane region" description="Helical" evidence="12">
    <location>
        <begin position="24"/>
        <end position="49"/>
    </location>
</feature>
<protein>
    <submittedName>
        <fullName evidence="13">Cytochrome bd-II oxidase subunit 1</fullName>
        <ecNumber evidence="13">1.10.3.-</ecNumber>
    </submittedName>
</protein>
<dbReference type="AlphaFoldDB" id="A0A8G2HVZ9"/>
<dbReference type="EC" id="1.10.3.-" evidence="13"/>
<keyword evidence="10 12" id="KW-0408">Iron</keyword>
<feature type="transmembrane region" description="Helical" evidence="12">
    <location>
        <begin position="498"/>
        <end position="517"/>
    </location>
</feature>
<evidence type="ECO:0000256" key="3">
    <source>
        <dbReference type="ARBA" id="ARBA00022448"/>
    </source>
</evidence>
<evidence type="ECO:0000256" key="9">
    <source>
        <dbReference type="ARBA" id="ARBA00022989"/>
    </source>
</evidence>
<name>A0A8G2HVZ9_9ACTO</name>
<dbReference type="Proteomes" id="UP000255284">
    <property type="component" value="Unassembled WGS sequence"/>
</dbReference>
<comment type="subcellular location">
    <subcellularLocation>
        <location evidence="1">Cell membrane</location>
        <topology evidence="1">Multi-pass membrane protein</topology>
    </subcellularLocation>
</comment>
<dbReference type="GO" id="GO:0019646">
    <property type="term" value="P:aerobic electron transport chain"/>
    <property type="evidence" value="ECO:0007669"/>
    <property type="project" value="InterPro"/>
</dbReference>
<keyword evidence="3 12" id="KW-0813">Transport</keyword>
<comment type="caution">
    <text evidence="13">The sequence shown here is derived from an EMBL/GenBank/DDBJ whole genome shotgun (WGS) entry which is preliminary data.</text>
</comment>
<evidence type="ECO:0000256" key="12">
    <source>
        <dbReference type="PIRNR" id="PIRNR006446"/>
    </source>
</evidence>
<feature type="transmembrane region" description="Helical" evidence="12">
    <location>
        <begin position="61"/>
        <end position="79"/>
    </location>
</feature>
<feature type="transmembrane region" description="Helical" evidence="12">
    <location>
        <begin position="238"/>
        <end position="259"/>
    </location>
</feature>
<dbReference type="PANTHER" id="PTHR30365">
    <property type="entry name" value="CYTOCHROME D UBIQUINOL OXIDASE"/>
    <property type="match status" value="1"/>
</dbReference>
<evidence type="ECO:0000256" key="2">
    <source>
        <dbReference type="ARBA" id="ARBA00009819"/>
    </source>
</evidence>
<sequence>MTVVSMGLLDSLDLARWQFGVTTVYHFILVPFTIGMSLLVALMETLWYRTGKEYWLKATRFFGKLFLVNFALGVATGIVQEFQFGMGWSEYSRFVGDIFGAPLAFEALLSFFMESTFLGVWIFGWGKISKKAHVVVAWLVMAGVNTSMLWIIGANSWMQRPVGAVFNPETGRAELNGALAFFSVVTNSTMWLAVLHVVTSSILLAATVVAGISIWWMVRAASQGGIGETEAREVWRPIARWGMTIMLAAGLLTVASGHLQGQHLVYYQPAKMAAAEGLCAGESGNLALFAFSECPDPVLKEGAGENSGSKYEVTEVGIGRIPGLLGFVAHNSFSRTIAGVADSSDRTQAMLENAQKYFKDKAPNIDTTNTSGLRGKGDVAGYSWAKYAPSVLPVFWSFRLMMGVGIFMAALAMLGLYQTRGGRVSTSRGLKNLALITLPMPFLGVSFGWIMTEIGRQPFIVYPNQDAFNADMTVQNAGAGVYMLTGDGLSGVVSPVEFLISLVVFTLLYLVLGIIWFKLLVRYSKEGINTPASDGGPVSASQELSFAY</sequence>
<keyword evidence="9 12" id="KW-1133">Transmembrane helix</keyword>
<dbReference type="InterPro" id="IPR002585">
    <property type="entry name" value="Cyt-d_ubiquinol_oxidase_su_1"/>
</dbReference>
<evidence type="ECO:0000256" key="4">
    <source>
        <dbReference type="ARBA" id="ARBA00022475"/>
    </source>
</evidence>
<evidence type="ECO:0000256" key="1">
    <source>
        <dbReference type="ARBA" id="ARBA00004651"/>
    </source>
</evidence>
<evidence type="ECO:0000256" key="8">
    <source>
        <dbReference type="ARBA" id="ARBA00022982"/>
    </source>
</evidence>
<keyword evidence="5 12" id="KW-0349">Heme</keyword>
<dbReference type="GO" id="GO:0016682">
    <property type="term" value="F:oxidoreductase activity, acting on diphenols and related substances as donors, oxygen as acceptor"/>
    <property type="evidence" value="ECO:0007669"/>
    <property type="project" value="TreeGrafter"/>
</dbReference>
<comment type="similarity">
    <text evidence="2 12">Belongs to the cytochrome ubiquinol oxidase subunit 1 family.</text>
</comment>
<evidence type="ECO:0000256" key="11">
    <source>
        <dbReference type="ARBA" id="ARBA00023136"/>
    </source>
</evidence>
<evidence type="ECO:0000256" key="5">
    <source>
        <dbReference type="ARBA" id="ARBA00022617"/>
    </source>
</evidence>
<evidence type="ECO:0000313" key="13">
    <source>
        <dbReference type="EMBL" id="STO17310.1"/>
    </source>
</evidence>
<feature type="transmembrane region" description="Helical" evidence="12">
    <location>
        <begin position="396"/>
        <end position="417"/>
    </location>
</feature>
<evidence type="ECO:0000256" key="10">
    <source>
        <dbReference type="ARBA" id="ARBA00023004"/>
    </source>
</evidence>
<keyword evidence="8 12" id="KW-0249">Electron transport</keyword>
<evidence type="ECO:0000313" key="14">
    <source>
        <dbReference type="Proteomes" id="UP000255284"/>
    </source>
</evidence>
<dbReference type="GO" id="GO:0009055">
    <property type="term" value="F:electron transfer activity"/>
    <property type="evidence" value="ECO:0007669"/>
    <property type="project" value="UniProtKB-UniRule"/>
</dbReference>
<feature type="transmembrane region" description="Helical" evidence="12">
    <location>
        <begin position="135"/>
        <end position="153"/>
    </location>
</feature>
<keyword evidence="13" id="KW-0560">Oxidoreductase</keyword>
<dbReference type="PANTHER" id="PTHR30365:SF15">
    <property type="entry name" value="CYTOCHROME BD UBIQUINOL OXIDASE SUBUNIT 1"/>
    <property type="match status" value="1"/>
</dbReference>
<dbReference type="EMBL" id="UGGQ01000006">
    <property type="protein sequence ID" value="STO17310.1"/>
    <property type="molecule type" value="Genomic_DNA"/>
</dbReference>
<dbReference type="GO" id="GO:0020037">
    <property type="term" value="F:heme binding"/>
    <property type="evidence" value="ECO:0007669"/>
    <property type="project" value="TreeGrafter"/>
</dbReference>